<evidence type="ECO:0000313" key="10">
    <source>
        <dbReference type="EMBL" id="KAF1796912.1"/>
    </source>
</evidence>
<dbReference type="GO" id="GO:0005634">
    <property type="term" value="C:nucleus"/>
    <property type="evidence" value="ECO:0007669"/>
    <property type="project" value="UniProtKB-SubCell"/>
</dbReference>
<feature type="domain" description="Restriction of telomere capping protein 4 C-terminal" evidence="9">
    <location>
        <begin position="307"/>
        <end position="437"/>
    </location>
</feature>
<dbReference type="PANTHER" id="PTHR41391:SF1">
    <property type="entry name" value="RESTRICTION OF TELOMERE CAPPING PROTEIN 4"/>
    <property type="match status" value="1"/>
</dbReference>
<dbReference type="InterPro" id="IPR039024">
    <property type="entry name" value="RTC4"/>
</dbReference>
<name>A0A8H4B8H9_MUCCL</name>
<evidence type="ECO:0000256" key="5">
    <source>
        <dbReference type="ARBA" id="ARBA00015162"/>
    </source>
</evidence>
<evidence type="ECO:0000256" key="1">
    <source>
        <dbReference type="ARBA" id="ARBA00002738"/>
    </source>
</evidence>
<sequence length="482" mass="54825">MSAYNRRRQNPIKNFSKLRAGTRELDRSYGEPKTSILDNPISVPPNTRRGFIVPLDAHQIKKEDDQASKKRRSSQSSTDEEEDDDDFRRSNNPENTLKIPKRKIDLNAGSSLHIPARRSNLSSSTMTNDQIFESASPPDSPQATLMLPKKIVNPFATNGLRVPAKKKARMDVEELERMQSSLVEGQKDYEREAVESDRRCDFCGEQLWPITEPIRKALEELEKKNEAYAKQQKQHHEEIQAASSFTAPTGFVISRPVLNEEKDKFCKVHRIQLVTLPEGIKNGYPRQIDFSKIQERIVSFKNELDEVICGKINSEYKEIAEKAYREQGQTKARSVMSVLNRFTATLPGYYGPRGAGAILKALTKMYIDTGYMRKHLKSSQLPLEFLQQVLVPEVGFRLIRQDLNRKRRGGVPIPGLTEKAKAIMKESAAYGNAMFPVEDADIDDDRVSSINCHQEDEANDSDEDEDDDDQVEIKEVYAIDSD</sequence>
<dbReference type="Pfam" id="PF14474">
    <property type="entry name" value="RTC4"/>
    <property type="match status" value="1"/>
</dbReference>
<dbReference type="Proteomes" id="UP000469890">
    <property type="component" value="Unassembled WGS sequence"/>
</dbReference>
<comment type="similarity">
    <text evidence="4">Belongs to the RTC4 family.</text>
</comment>
<comment type="function">
    <text evidence="1">May be involved in a process influencing telomere capping.</text>
</comment>
<feature type="compositionally biased region" description="Basic and acidic residues" evidence="8">
    <location>
        <begin position="58"/>
        <end position="68"/>
    </location>
</feature>
<feature type="compositionally biased region" description="Basic and acidic residues" evidence="8">
    <location>
        <begin position="21"/>
        <end position="30"/>
    </location>
</feature>
<evidence type="ECO:0000259" key="9">
    <source>
        <dbReference type="SMART" id="SM01312"/>
    </source>
</evidence>
<gene>
    <name evidence="10" type="ORF">FB192DRAFT_1401275</name>
</gene>
<evidence type="ECO:0000256" key="2">
    <source>
        <dbReference type="ARBA" id="ARBA00004123"/>
    </source>
</evidence>
<feature type="compositionally biased region" description="Acidic residues" evidence="8">
    <location>
        <begin position="457"/>
        <end position="470"/>
    </location>
</feature>
<evidence type="ECO:0000256" key="4">
    <source>
        <dbReference type="ARBA" id="ARBA00009461"/>
    </source>
</evidence>
<evidence type="ECO:0000256" key="7">
    <source>
        <dbReference type="ARBA" id="ARBA00023242"/>
    </source>
</evidence>
<keyword evidence="7" id="KW-0539">Nucleus</keyword>
<accession>A0A8H4B8H9</accession>
<dbReference type="SMART" id="SM01312">
    <property type="entry name" value="RTC4"/>
    <property type="match status" value="1"/>
</dbReference>
<feature type="region of interest" description="Disordered" evidence="8">
    <location>
        <begin position="1"/>
        <end position="103"/>
    </location>
</feature>
<evidence type="ECO:0000256" key="8">
    <source>
        <dbReference type="SAM" id="MobiDB-lite"/>
    </source>
</evidence>
<dbReference type="AlphaFoldDB" id="A0A8H4B8H9"/>
<protein>
    <recommendedName>
        <fullName evidence="5">Restriction of telomere capping protein 4</fullName>
    </recommendedName>
</protein>
<dbReference type="InterPro" id="IPR028094">
    <property type="entry name" value="RTC4_C"/>
</dbReference>
<evidence type="ECO:0000256" key="6">
    <source>
        <dbReference type="ARBA" id="ARBA00022490"/>
    </source>
</evidence>
<comment type="caution">
    <text evidence="10">The sequence shown here is derived from an EMBL/GenBank/DDBJ whole genome shotgun (WGS) entry which is preliminary data.</text>
</comment>
<evidence type="ECO:0000313" key="11">
    <source>
        <dbReference type="Proteomes" id="UP000469890"/>
    </source>
</evidence>
<dbReference type="GO" id="GO:0005737">
    <property type="term" value="C:cytoplasm"/>
    <property type="evidence" value="ECO:0007669"/>
    <property type="project" value="UniProtKB-SubCell"/>
</dbReference>
<feature type="compositionally biased region" description="Basic residues" evidence="8">
    <location>
        <begin position="1"/>
        <end position="10"/>
    </location>
</feature>
<reference evidence="10 11" key="1">
    <citation type="submission" date="2019-09" db="EMBL/GenBank/DDBJ databases">
        <authorList>
            <consortium name="DOE Joint Genome Institute"/>
            <person name="Mondo S.J."/>
            <person name="Navarro-Mendoza M.I."/>
            <person name="Perez-Arques C."/>
            <person name="Panchal S."/>
            <person name="Nicolas F.E."/>
            <person name="Ganguly P."/>
            <person name="Pangilinan J."/>
            <person name="Grigoriev I."/>
            <person name="Heitman J."/>
            <person name="Sanya K."/>
            <person name="Garre V."/>
        </authorList>
    </citation>
    <scope>NUCLEOTIDE SEQUENCE [LARGE SCALE GENOMIC DNA]</scope>
    <source>
        <strain evidence="10 11">MU402</strain>
    </source>
</reference>
<organism evidence="10 11">
    <name type="scientific">Mucor circinelloides f. lusitanicus</name>
    <name type="common">Mucor racemosus var. lusitanicus</name>
    <dbReference type="NCBI Taxonomy" id="29924"/>
    <lineage>
        <taxon>Eukaryota</taxon>
        <taxon>Fungi</taxon>
        <taxon>Fungi incertae sedis</taxon>
        <taxon>Mucoromycota</taxon>
        <taxon>Mucoromycotina</taxon>
        <taxon>Mucoromycetes</taxon>
        <taxon>Mucorales</taxon>
        <taxon>Mucorineae</taxon>
        <taxon>Mucoraceae</taxon>
        <taxon>Mucor</taxon>
    </lineage>
</organism>
<evidence type="ECO:0000256" key="3">
    <source>
        <dbReference type="ARBA" id="ARBA00004496"/>
    </source>
</evidence>
<dbReference type="EMBL" id="JAAECE010000010">
    <property type="protein sequence ID" value="KAF1796912.1"/>
    <property type="molecule type" value="Genomic_DNA"/>
</dbReference>
<feature type="region of interest" description="Disordered" evidence="8">
    <location>
        <begin position="445"/>
        <end position="470"/>
    </location>
</feature>
<proteinExistence type="inferred from homology"/>
<comment type="subcellular location">
    <subcellularLocation>
        <location evidence="3">Cytoplasm</location>
    </subcellularLocation>
    <subcellularLocation>
        <location evidence="2">Nucleus</location>
    </subcellularLocation>
</comment>
<keyword evidence="6" id="KW-0963">Cytoplasm</keyword>
<dbReference type="PANTHER" id="PTHR41391">
    <property type="entry name" value="RESTRICTION OF TELOMERE CAPPING PROTEIN 4"/>
    <property type="match status" value="1"/>
</dbReference>